<organism evidence="5 6">
    <name type="scientific">Pedobacter frigoris</name>
    <dbReference type="NCBI Taxonomy" id="2571272"/>
    <lineage>
        <taxon>Bacteria</taxon>
        <taxon>Pseudomonadati</taxon>
        <taxon>Bacteroidota</taxon>
        <taxon>Sphingobacteriia</taxon>
        <taxon>Sphingobacteriales</taxon>
        <taxon>Sphingobacteriaceae</taxon>
        <taxon>Pedobacter</taxon>
    </lineage>
</organism>
<dbReference type="GO" id="GO:0004672">
    <property type="term" value="F:protein kinase activity"/>
    <property type="evidence" value="ECO:0007669"/>
    <property type="project" value="InterPro"/>
</dbReference>
<reference evidence="5 6" key="1">
    <citation type="submission" date="2019-04" db="EMBL/GenBank/DDBJ databases">
        <title>Pedobacter sp. RP-3-15 sp. nov., isolated from Arctic soil.</title>
        <authorList>
            <person name="Dahal R.H."/>
            <person name="Kim D.-U."/>
        </authorList>
    </citation>
    <scope>NUCLEOTIDE SEQUENCE [LARGE SCALE GENOMIC DNA]</scope>
    <source>
        <strain evidence="5 6">RP-3-15</strain>
    </source>
</reference>
<keyword evidence="6" id="KW-1185">Reference proteome</keyword>
<protein>
    <submittedName>
        <fullName evidence="5">Helix-turn-helix domain-containing protein</fullName>
    </submittedName>
</protein>
<dbReference type="OrthoDB" id="1410704at2"/>
<evidence type="ECO:0000256" key="1">
    <source>
        <dbReference type="ARBA" id="ARBA00023015"/>
    </source>
</evidence>
<dbReference type="Proteomes" id="UP000307244">
    <property type="component" value="Unassembled WGS sequence"/>
</dbReference>
<dbReference type="SMART" id="SM00342">
    <property type="entry name" value="HTH_ARAC"/>
    <property type="match status" value="1"/>
</dbReference>
<dbReference type="Gene3D" id="1.10.10.60">
    <property type="entry name" value="Homeodomain-like"/>
    <property type="match status" value="2"/>
</dbReference>
<dbReference type="InterPro" id="IPR018062">
    <property type="entry name" value="HTH_AraC-typ_CS"/>
</dbReference>
<dbReference type="InterPro" id="IPR011051">
    <property type="entry name" value="RmlC_Cupin_sf"/>
</dbReference>
<dbReference type="InterPro" id="IPR009057">
    <property type="entry name" value="Homeodomain-like_sf"/>
</dbReference>
<dbReference type="SUPFAM" id="SSF51182">
    <property type="entry name" value="RmlC-like cupins"/>
    <property type="match status" value="2"/>
</dbReference>
<dbReference type="GO" id="GO:0003700">
    <property type="term" value="F:DNA-binding transcription factor activity"/>
    <property type="evidence" value="ECO:0007669"/>
    <property type="project" value="InterPro"/>
</dbReference>
<dbReference type="PROSITE" id="PS00041">
    <property type="entry name" value="HTH_ARAC_FAMILY_1"/>
    <property type="match status" value="1"/>
</dbReference>
<keyword evidence="2" id="KW-0238">DNA-binding</keyword>
<dbReference type="GO" id="GO:0043565">
    <property type="term" value="F:sequence-specific DNA binding"/>
    <property type="evidence" value="ECO:0007669"/>
    <property type="project" value="InterPro"/>
</dbReference>
<dbReference type="Pfam" id="PF02311">
    <property type="entry name" value="AraC_binding"/>
    <property type="match status" value="1"/>
</dbReference>
<dbReference type="InterPro" id="IPR014710">
    <property type="entry name" value="RmlC-like_jellyroll"/>
</dbReference>
<dbReference type="RefSeq" id="WP_136834570.1">
    <property type="nucleotide sequence ID" value="NZ_SWBQ01000001.1"/>
</dbReference>
<dbReference type="EMBL" id="SWBQ01000001">
    <property type="protein sequence ID" value="TKC09157.1"/>
    <property type="molecule type" value="Genomic_DNA"/>
</dbReference>
<dbReference type="SUPFAM" id="SSF46689">
    <property type="entry name" value="Homeodomain-like"/>
    <property type="match status" value="1"/>
</dbReference>
<comment type="caution">
    <text evidence="5">The sequence shown here is derived from an EMBL/GenBank/DDBJ whole genome shotgun (WGS) entry which is preliminary data.</text>
</comment>
<name>A0A4U1CMP5_9SPHI</name>
<evidence type="ECO:0000259" key="4">
    <source>
        <dbReference type="PROSITE" id="PS01124"/>
    </source>
</evidence>
<dbReference type="InterPro" id="IPR003313">
    <property type="entry name" value="AraC-bd"/>
</dbReference>
<evidence type="ECO:0000256" key="3">
    <source>
        <dbReference type="ARBA" id="ARBA00023163"/>
    </source>
</evidence>
<evidence type="ECO:0000256" key="2">
    <source>
        <dbReference type="ARBA" id="ARBA00023125"/>
    </source>
</evidence>
<gene>
    <name evidence="5" type="ORF">FA047_03415</name>
</gene>
<dbReference type="InterPro" id="IPR018060">
    <property type="entry name" value="HTH_AraC"/>
</dbReference>
<accession>A0A4U1CMP5</accession>
<keyword evidence="1" id="KW-0805">Transcription regulation</keyword>
<dbReference type="Pfam" id="PF12833">
    <property type="entry name" value="HTH_18"/>
    <property type="match status" value="1"/>
</dbReference>
<dbReference type="PANTHER" id="PTHR43280:SF34">
    <property type="entry name" value="ARAC-FAMILY TRANSCRIPTIONAL REGULATOR"/>
    <property type="match status" value="1"/>
</dbReference>
<sequence length="293" mass="33680">MKDFFGQVIKVAGSTFTLAEAETYHALNSFHSHLELELIYVKSGEGIFSIGDTSKRISGGTMILIGANVPHLFKFEANRYYDYATKHGKTIVPLQLLTLHFDPNKLGSDFLALPENALLNALLDQAKQGLFINEQVKQVVLERLQVLEHAAGYERLPQLLLLLNKIAEDQGTSISERSEKKPFKKIDETRLSMIYLYTMDNFYKEIKLKDIANIIHMVPNAFCHYFRSRTGKTYFEFLILVRIEHACKLLRENNDSITSVCDDSGFTNISNFNRYFKLQTGTTPLEYRRTYRQ</sequence>
<dbReference type="GO" id="GO:0005524">
    <property type="term" value="F:ATP binding"/>
    <property type="evidence" value="ECO:0007669"/>
    <property type="project" value="InterPro"/>
</dbReference>
<dbReference type="AlphaFoldDB" id="A0A4U1CMP5"/>
<dbReference type="Gene3D" id="2.60.120.10">
    <property type="entry name" value="Jelly Rolls"/>
    <property type="match status" value="1"/>
</dbReference>
<evidence type="ECO:0000313" key="5">
    <source>
        <dbReference type="EMBL" id="TKC09157.1"/>
    </source>
</evidence>
<dbReference type="PROSITE" id="PS01124">
    <property type="entry name" value="HTH_ARAC_FAMILY_2"/>
    <property type="match status" value="1"/>
</dbReference>
<keyword evidence="3" id="KW-0804">Transcription</keyword>
<evidence type="ECO:0000313" key="6">
    <source>
        <dbReference type="Proteomes" id="UP000307244"/>
    </source>
</evidence>
<proteinExistence type="predicted"/>
<feature type="domain" description="HTH araC/xylS-type" evidence="4">
    <location>
        <begin position="192"/>
        <end position="290"/>
    </location>
</feature>
<dbReference type="PANTHER" id="PTHR43280">
    <property type="entry name" value="ARAC-FAMILY TRANSCRIPTIONAL REGULATOR"/>
    <property type="match status" value="1"/>
</dbReference>